<feature type="region of interest" description="Disordered" evidence="1">
    <location>
        <begin position="696"/>
        <end position="719"/>
    </location>
</feature>
<evidence type="ECO:0000259" key="2">
    <source>
        <dbReference type="Pfam" id="PF26087"/>
    </source>
</evidence>
<feature type="compositionally biased region" description="Low complexity" evidence="1">
    <location>
        <begin position="741"/>
        <end position="754"/>
    </location>
</feature>
<feature type="region of interest" description="Disordered" evidence="1">
    <location>
        <begin position="643"/>
        <end position="662"/>
    </location>
</feature>
<proteinExistence type="predicted"/>
<feature type="region of interest" description="Disordered" evidence="1">
    <location>
        <begin position="158"/>
        <end position="180"/>
    </location>
</feature>
<dbReference type="PANTHER" id="PTHR22949:SF0">
    <property type="entry name" value="RE27538P"/>
    <property type="match status" value="1"/>
</dbReference>
<comment type="caution">
    <text evidence="3">The sequence shown here is derived from an EMBL/GenBank/DDBJ whole genome shotgun (WGS) entry which is preliminary data.</text>
</comment>
<dbReference type="AlphaFoldDB" id="A0A433Q411"/>
<dbReference type="Proteomes" id="UP000274822">
    <property type="component" value="Unassembled WGS sequence"/>
</dbReference>
<gene>
    <name evidence="3" type="ORF">BC938DRAFT_473529</name>
</gene>
<dbReference type="InterPro" id="IPR058345">
    <property type="entry name" value="DUF8032"/>
</dbReference>
<feature type="compositionally biased region" description="Basic residues" evidence="1">
    <location>
        <begin position="488"/>
        <end position="499"/>
    </location>
</feature>
<organism evidence="3 4">
    <name type="scientific">Jimgerdemannia flammicorona</name>
    <dbReference type="NCBI Taxonomy" id="994334"/>
    <lineage>
        <taxon>Eukaryota</taxon>
        <taxon>Fungi</taxon>
        <taxon>Fungi incertae sedis</taxon>
        <taxon>Mucoromycota</taxon>
        <taxon>Mucoromycotina</taxon>
        <taxon>Endogonomycetes</taxon>
        <taxon>Endogonales</taxon>
        <taxon>Endogonaceae</taxon>
        <taxon>Jimgerdemannia</taxon>
    </lineage>
</organism>
<feature type="region of interest" description="Disordered" evidence="1">
    <location>
        <begin position="733"/>
        <end position="758"/>
    </location>
</feature>
<evidence type="ECO:0000313" key="4">
    <source>
        <dbReference type="Proteomes" id="UP000274822"/>
    </source>
</evidence>
<evidence type="ECO:0000313" key="3">
    <source>
        <dbReference type="EMBL" id="RUS24472.1"/>
    </source>
</evidence>
<keyword evidence="4" id="KW-1185">Reference proteome</keyword>
<feature type="domain" description="DUF8032" evidence="2">
    <location>
        <begin position="336"/>
        <end position="429"/>
    </location>
</feature>
<accession>A0A433Q411</accession>
<reference evidence="3 4" key="1">
    <citation type="journal article" date="2018" name="New Phytol.">
        <title>Phylogenomics of Endogonaceae and evolution of mycorrhizas within Mucoromycota.</title>
        <authorList>
            <person name="Chang Y."/>
            <person name="Desiro A."/>
            <person name="Na H."/>
            <person name="Sandor L."/>
            <person name="Lipzen A."/>
            <person name="Clum A."/>
            <person name="Barry K."/>
            <person name="Grigoriev I.V."/>
            <person name="Martin F.M."/>
            <person name="Stajich J.E."/>
            <person name="Smith M.E."/>
            <person name="Bonito G."/>
            <person name="Spatafora J.W."/>
        </authorList>
    </citation>
    <scope>NUCLEOTIDE SEQUENCE [LARGE SCALE GENOMIC DNA]</scope>
    <source>
        <strain evidence="3 4">AD002</strain>
    </source>
</reference>
<sequence>MDIANVADSVLLKTEPLDTDIKPSDILNQLQLPSTPCATQSATTPQSVSLSAATLLQSTQAMNGSADPMLTIPFSASAIAALTATDNSNGNALPHLSFTDVNVTLTLQELLDPTSNAEDVLAVLTPEQLTVIEKTLNKVKRKKLNSLKKTREGAVIKAKMHHQPQHIVPKPPTPTRTPPSAVCLSARTMKKPTPSPPLQASFPPTPPATNLPELHGPLHVHPLNNGFSKTSVALVTPPADCGISPMLRLPATSSNFGSSRAPAVMISASSTADSLLPLPIKQEPMISPASLELTTSVRAVATSTPASAQDQQTHSIAAAAALSCHEPVTEVKDGVEWVSFIYSHNRTLKQYSVRTDIDSVQLQDIDEKFKNDNCVYPRANLSRETYQGNRWAYETECNLLGWKLAWLNQNEISGKRGLIQRAVDSYRNRYPNMRSRRVARQEKLMNGTLRKRKNRENGSTSGGSSGGDDDHVNPAESGKGSGTGRCIKAQKTHHHHNRSQPHATDKHPKTFVIDDFGKNTRCRIRINVDDVNLSEIDLVFKKNNSVYPRAAFVEPETYTGCQSRWEEECECNDLGWKLVGHCVVYRIFIFIFIFSPPCSTLMSLCFCYNGGAWLNPRHLANKKALLQRALDIYRSKFLPNLRPRRTSKHSFPPQTLLPNPPQLPPSVIIPHHEFISPHMSPSSSFRSCSSSTTDSLDFGEALSPPDLGSPVDADTLLADTGSPDFEELLMMQDDEDDEETSSLSSNGGSASPASIGVGSPMEEFHRTLAMGANSLMSNGDFTMGMDAVDMDEQASREHHRIHRDSGYSEIEDPVVVKMENGEGMCDELGIGMEDDEFSTEQLLNHLLK</sequence>
<protein>
    <recommendedName>
        <fullName evidence="2">DUF8032 domain-containing protein</fullName>
    </recommendedName>
</protein>
<name>A0A433Q411_9FUNG</name>
<dbReference type="Pfam" id="PF26087">
    <property type="entry name" value="DUF8032"/>
    <property type="match status" value="2"/>
</dbReference>
<dbReference type="PANTHER" id="PTHR22949">
    <property type="entry name" value="WHITE COLLAR 2 PROTEIN WC2"/>
    <property type="match status" value="1"/>
</dbReference>
<feature type="region of interest" description="Disordered" evidence="1">
    <location>
        <begin position="430"/>
        <end position="509"/>
    </location>
</feature>
<feature type="domain" description="DUF8032" evidence="2">
    <location>
        <begin position="507"/>
        <end position="579"/>
    </location>
</feature>
<dbReference type="EMBL" id="RBNJ01015879">
    <property type="protein sequence ID" value="RUS24472.1"/>
    <property type="molecule type" value="Genomic_DNA"/>
</dbReference>
<evidence type="ECO:0000256" key="1">
    <source>
        <dbReference type="SAM" id="MobiDB-lite"/>
    </source>
</evidence>